<name>A0A7C8MAU0_9PLEO</name>
<dbReference type="PANTHER" id="PTHR47435:SF4">
    <property type="entry name" value="KELCH REPEAT PROTEIN (AFU_ORTHOLOGUE AFUA_5G12780)"/>
    <property type="match status" value="1"/>
</dbReference>
<keyword evidence="2" id="KW-0408">Iron</keyword>
<dbReference type="Proteomes" id="UP000481861">
    <property type="component" value="Unassembled WGS sequence"/>
</dbReference>
<dbReference type="PANTHER" id="PTHR47435">
    <property type="entry name" value="KELCH REPEAT PROTEIN (AFU_ORTHOLOGUE AFUA_5G12780)"/>
    <property type="match status" value="1"/>
</dbReference>
<dbReference type="InterPro" id="IPR015915">
    <property type="entry name" value="Kelch-typ_b-propeller"/>
</dbReference>
<evidence type="ECO:0000256" key="2">
    <source>
        <dbReference type="ARBA" id="ARBA00023004"/>
    </source>
</evidence>
<sequence length="340" mass="36630">MPISTLKGRWTRLLATERLRRSSHVLSVVDQTVCIFGGEVLPRQPIDNQLDRFPLNSPDAANLETISPGSAPSPRVGSASAVLGGAMYLFSGRGGVDMAPVDEQGAVWAYDVAAASWSKIEPADPSQPHPPARSYHCSASDGQHTFFVHAGCPAEGRLSDLWKFNVSDRTWTQAPDAPPPQRGGTSLAYSGGKLFRMNGFDGTKEQGGTIDIFDIASSTWSTQSFLADGNDGPEPRSVCVLLPLRLEGRNKLVTLFGEHDPSSLGHAGAGKMLNDIWSYDIGENWWTRLNIAAGDDMPAPRGWFDGDVVKSAGRGNDSIVVHGGLGENNERLTDLWLLSF</sequence>
<organism evidence="3 4">
    <name type="scientific">Massariosphaeria phaeospora</name>
    <dbReference type="NCBI Taxonomy" id="100035"/>
    <lineage>
        <taxon>Eukaryota</taxon>
        <taxon>Fungi</taxon>
        <taxon>Dikarya</taxon>
        <taxon>Ascomycota</taxon>
        <taxon>Pezizomycotina</taxon>
        <taxon>Dothideomycetes</taxon>
        <taxon>Pleosporomycetidae</taxon>
        <taxon>Pleosporales</taxon>
        <taxon>Pleosporales incertae sedis</taxon>
        <taxon>Massariosphaeria</taxon>
    </lineage>
</organism>
<protein>
    <recommendedName>
        <fullName evidence="5">Kelch repeat protein-like protein</fullName>
    </recommendedName>
</protein>
<dbReference type="GO" id="GO:0019760">
    <property type="term" value="P:glucosinolate metabolic process"/>
    <property type="evidence" value="ECO:0007669"/>
    <property type="project" value="UniProtKB-ARBA"/>
</dbReference>
<dbReference type="AlphaFoldDB" id="A0A7C8MAU0"/>
<evidence type="ECO:0000313" key="4">
    <source>
        <dbReference type="Proteomes" id="UP000481861"/>
    </source>
</evidence>
<dbReference type="EMBL" id="JAADJZ010000039">
    <property type="protein sequence ID" value="KAF2864804.1"/>
    <property type="molecule type" value="Genomic_DNA"/>
</dbReference>
<proteinExistence type="predicted"/>
<accession>A0A7C8MAU0</accession>
<gene>
    <name evidence="3" type="ORF">BDV95DRAFT_613169</name>
</gene>
<keyword evidence="4" id="KW-1185">Reference proteome</keyword>
<evidence type="ECO:0008006" key="5">
    <source>
        <dbReference type="Google" id="ProtNLM"/>
    </source>
</evidence>
<dbReference type="SUPFAM" id="SSF117281">
    <property type="entry name" value="Kelch motif"/>
    <property type="match status" value="1"/>
</dbReference>
<dbReference type="Pfam" id="PF24681">
    <property type="entry name" value="Kelch_KLHDC2_KLHL20_DRC7"/>
    <property type="match status" value="1"/>
</dbReference>
<evidence type="ECO:0000313" key="3">
    <source>
        <dbReference type="EMBL" id="KAF2864804.1"/>
    </source>
</evidence>
<reference evidence="3 4" key="1">
    <citation type="submission" date="2020-01" db="EMBL/GenBank/DDBJ databases">
        <authorList>
            <consortium name="DOE Joint Genome Institute"/>
            <person name="Haridas S."/>
            <person name="Albert R."/>
            <person name="Binder M."/>
            <person name="Bloem J."/>
            <person name="Labutti K."/>
            <person name="Salamov A."/>
            <person name="Andreopoulos B."/>
            <person name="Baker S.E."/>
            <person name="Barry K."/>
            <person name="Bills G."/>
            <person name="Bluhm B.H."/>
            <person name="Cannon C."/>
            <person name="Castanera R."/>
            <person name="Culley D.E."/>
            <person name="Daum C."/>
            <person name="Ezra D."/>
            <person name="Gonzalez J.B."/>
            <person name="Henrissat B."/>
            <person name="Kuo A."/>
            <person name="Liang C."/>
            <person name="Lipzen A."/>
            <person name="Lutzoni F."/>
            <person name="Magnuson J."/>
            <person name="Mondo S."/>
            <person name="Nolan M."/>
            <person name="Ohm R."/>
            <person name="Pangilinan J."/>
            <person name="Park H.-J.H."/>
            <person name="Ramirez L."/>
            <person name="Alfaro M."/>
            <person name="Sun H."/>
            <person name="Tritt A."/>
            <person name="Yoshinaga Y."/>
            <person name="Zwiers L.-H.L."/>
            <person name="Turgeon B.G."/>
            <person name="Goodwin S.B."/>
            <person name="Spatafora J.W."/>
            <person name="Crous P.W."/>
            <person name="Grigoriev I.V."/>
        </authorList>
    </citation>
    <scope>NUCLEOTIDE SEQUENCE [LARGE SCALE GENOMIC DNA]</scope>
    <source>
        <strain evidence="3 4">CBS 611.86</strain>
    </source>
</reference>
<evidence type="ECO:0000256" key="1">
    <source>
        <dbReference type="ARBA" id="ARBA00022737"/>
    </source>
</evidence>
<dbReference type="Gene3D" id="2.120.10.80">
    <property type="entry name" value="Kelch-type beta propeller"/>
    <property type="match status" value="2"/>
</dbReference>
<dbReference type="OrthoDB" id="10250130at2759"/>
<comment type="caution">
    <text evidence="3">The sequence shown here is derived from an EMBL/GenBank/DDBJ whole genome shotgun (WGS) entry which is preliminary data.</text>
</comment>
<keyword evidence="1" id="KW-0677">Repeat</keyword>